<keyword evidence="3" id="KW-1185">Reference proteome</keyword>
<gene>
    <name evidence="2" type="ORF">TDIS_1026</name>
</gene>
<dbReference type="PANTHER" id="PTHR33969">
    <property type="entry name" value="SEGREGATION AND CONDENSATION PROTEIN A"/>
    <property type="match status" value="1"/>
</dbReference>
<accession>A0A179D5A3</accession>
<protein>
    <recommendedName>
        <fullName evidence="1">Segregation and condensation protein A</fullName>
    </recommendedName>
</protein>
<evidence type="ECO:0000256" key="1">
    <source>
        <dbReference type="ARBA" id="ARBA00044777"/>
    </source>
</evidence>
<dbReference type="AlphaFoldDB" id="A0A179D5A3"/>
<organism evidence="2 3">
    <name type="scientific">Thermosulfurimonas dismutans</name>
    <dbReference type="NCBI Taxonomy" id="999894"/>
    <lineage>
        <taxon>Bacteria</taxon>
        <taxon>Pseudomonadati</taxon>
        <taxon>Thermodesulfobacteriota</taxon>
        <taxon>Thermodesulfobacteria</taxon>
        <taxon>Thermodesulfobacteriales</taxon>
        <taxon>Thermodesulfobacteriaceae</taxon>
        <taxon>Thermosulfurimonas</taxon>
    </lineage>
</organism>
<dbReference type="Proteomes" id="UP000078390">
    <property type="component" value="Unassembled WGS sequence"/>
</dbReference>
<reference evidence="2 3" key="1">
    <citation type="submission" date="2016-04" db="EMBL/GenBank/DDBJ databases">
        <title>Genome analysis of Thermosulfurimonas dismutans, the first thermophilic sulfur-disproportionating bacterium of the phylum Thermodesulfobacteria.</title>
        <authorList>
            <person name="Mardanov A.V."/>
            <person name="Beletsky A.V."/>
            <person name="Kadnikov V.V."/>
            <person name="Slobodkin A.I."/>
            <person name="Ravin N.V."/>
        </authorList>
    </citation>
    <scope>NUCLEOTIDE SEQUENCE [LARGE SCALE GENOMIC DNA]</scope>
    <source>
        <strain evidence="2 3">S95</strain>
    </source>
</reference>
<dbReference type="Gene3D" id="1.10.10.580">
    <property type="entry name" value="Structural maintenance of chromosome 1. Chain E"/>
    <property type="match status" value="1"/>
</dbReference>
<evidence type="ECO:0000313" key="2">
    <source>
        <dbReference type="EMBL" id="OAQ20899.1"/>
    </source>
</evidence>
<dbReference type="PANTHER" id="PTHR33969:SF2">
    <property type="entry name" value="SEGREGATION AND CONDENSATION PROTEIN A"/>
    <property type="match status" value="1"/>
</dbReference>
<name>A0A179D5A3_9BACT</name>
<dbReference type="STRING" id="999894.TDIS_1026"/>
<dbReference type="InterPro" id="IPR023093">
    <property type="entry name" value="ScpA-like_C"/>
</dbReference>
<dbReference type="InterPro" id="IPR003768">
    <property type="entry name" value="ScpA"/>
</dbReference>
<evidence type="ECO:0000313" key="3">
    <source>
        <dbReference type="Proteomes" id="UP000078390"/>
    </source>
</evidence>
<sequence>MTENLPEVYENIWREIKSSPSEILGFDLASLSRAYLTHLEALLPENLEKAGEYLRLTSYLIYLKSKLLLPREDPPPEEASEDSRPPEEAKNMVGIGKVLENLEVLGRDVFCAPGLSPPDPDLEVDLSALITALLRTLERLNPPVVEVKRLEPLFKKMLTIVVKELENKKKTTYGEMAENLSGKLEKLALFLALLELSFREFCRLIQNLPWGEIEILLRTEEL</sequence>
<dbReference type="EMBL" id="LWLG01000005">
    <property type="protein sequence ID" value="OAQ20899.1"/>
    <property type="molecule type" value="Genomic_DNA"/>
</dbReference>
<comment type="caution">
    <text evidence="2">The sequence shown here is derived from an EMBL/GenBank/DDBJ whole genome shotgun (WGS) entry which is preliminary data.</text>
</comment>
<dbReference type="Gene3D" id="6.10.250.2410">
    <property type="match status" value="1"/>
</dbReference>
<proteinExistence type="predicted"/>